<comment type="caution">
    <text evidence="5">The sequence shown here is derived from an EMBL/GenBank/DDBJ whole genome shotgun (WGS) entry which is preliminary data.</text>
</comment>
<dbReference type="EMBL" id="JBFXLU010000462">
    <property type="protein sequence ID" value="KAL2826022.1"/>
    <property type="molecule type" value="Genomic_DNA"/>
</dbReference>
<evidence type="ECO:0000256" key="2">
    <source>
        <dbReference type="ARBA" id="ARBA00022801"/>
    </source>
</evidence>
<dbReference type="GO" id="GO:0016787">
    <property type="term" value="F:hydrolase activity"/>
    <property type="evidence" value="ECO:0007669"/>
    <property type="project" value="UniProtKB-KW"/>
</dbReference>
<keyword evidence="4" id="KW-0732">Signal</keyword>
<evidence type="ECO:0000256" key="1">
    <source>
        <dbReference type="ARBA" id="ARBA00005641"/>
    </source>
</evidence>
<evidence type="ECO:0000313" key="6">
    <source>
        <dbReference type="Proteomes" id="UP001610446"/>
    </source>
</evidence>
<accession>A0ABR4IEH6</accession>
<keyword evidence="6" id="KW-1185">Reference proteome</keyword>
<keyword evidence="3" id="KW-0326">Glycosidase</keyword>
<dbReference type="InterPro" id="IPR018087">
    <property type="entry name" value="Glyco_hydro_5_CS"/>
</dbReference>
<sequence length="461" mass="50115">MKIARVLVSCTFAATAIASPGTPVKLSVGTATVSLAAPSGTPSQLASGILYGVPFNGTSIETTIPSHFFTDIGFNLLRSGGAAFTEPNRGYSWGVSEYYGRFDAALSNYRTARSYGADYIRLPHDLWGIDFAPKVMPGANGDWTSYDQFLTQLIGDIKINGMTDGLIWDIWNEPDGAGFWTGTMELYYELWARTYALIRAELPSTPITGPSIAFGPSASNPWFIGWAAFVGTNGSVPDIYSWHNLAGSEDPKVTLDYFDNTIRANNGLPQKPIHINEYGPYDYQTPQETAWLISRLERLNMVGVRANWAKGGSNWQALFNYLANLLGPQTGSPYYGAGEWWLMKYYASMTGLRVATTSSTDQVLEVFATRPTSGIGAHIMTAARGSTSPYTIQVTGLEALGLSSGTIQKRAWGFPYNGVFGEVDGPIDYGVETHMVTGGSFSFDVYPSTSLNYAYGFDLSV</sequence>
<comment type="similarity">
    <text evidence="1">Belongs to the glycosyl hydrolase 5 (cellulase A) family.</text>
</comment>
<dbReference type="Gene3D" id="3.20.20.80">
    <property type="entry name" value="Glycosidases"/>
    <property type="match status" value="1"/>
</dbReference>
<name>A0ABR4IEH6_9EURO</name>
<proteinExistence type="inferred from homology"/>
<gene>
    <name evidence="5" type="ORF">BJY01DRAFT_262476</name>
</gene>
<organism evidence="5 6">
    <name type="scientific">Aspergillus pseudoustus</name>
    <dbReference type="NCBI Taxonomy" id="1810923"/>
    <lineage>
        <taxon>Eukaryota</taxon>
        <taxon>Fungi</taxon>
        <taxon>Dikarya</taxon>
        <taxon>Ascomycota</taxon>
        <taxon>Pezizomycotina</taxon>
        <taxon>Eurotiomycetes</taxon>
        <taxon>Eurotiomycetidae</taxon>
        <taxon>Eurotiales</taxon>
        <taxon>Aspergillaceae</taxon>
        <taxon>Aspergillus</taxon>
        <taxon>Aspergillus subgen. Nidulantes</taxon>
    </lineage>
</organism>
<feature type="signal peptide" evidence="4">
    <location>
        <begin position="1"/>
        <end position="18"/>
    </location>
</feature>
<keyword evidence="2 5" id="KW-0378">Hydrolase</keyword>
<evidence type="ECO:0000256" key="4">
    <source>
        <dbReference type="SAM" id="SignalP"/>
    </source>
</evidence>
<feature type="chain" id="PRO_5046779284" evidence="4">
    <location>
        <begin position="19"/>
        <end position="461"/>
    </location>
</feature>
<dbReference type="Proteomes" id="UP001610446">
    <property type="component" value="Unassembled WGS sequence"/>
</dbReference>
<protein>
    <submittedName>
        <fullName evidence="5">Glycoside hydrolase superfamily</fullName>
    </submittedName>
</protein>
<dbReference type="SUPFAM" id="SSF51445">
    <property type="entry name" value="(Trans)glycosidases"/>
    <property type="match status" value="1"/>
</dbReference>
<evidence type="ECO:0000256" key="3">
    <source>
        <dbReference type="ARBA" id="ARBA00023295"/>
    </source>
</evidence>
<reference evidence="5 6" key="1">
    <citation type="submission" date="2024-07" db="EMBL/GenBank/DDBJ databases">
        <title>Section-level genome sequencing and comparative genomics of Aspergillus sections Usti and Cavernicolus.</title>
        <authorList>
            <consortium name="Lawrence Berkeley National Laboratory"/>
            <person name="Nybo J.L."/>
            <person name="Vesth T.C."/>
            <person name="Theobald S."/>
            <person name="Frisvad J.C."/>
            <person name="Larsen T.O."/>
            <person name="Kjaerboelling I."/>
            <person name="Rothschild-Mancinelli K."/>
            <person name="Lyhne E.K."/>
            <person name="Kogle M.E."/>
            <person name="Barry K."/>
            <person name="Clum A."/>
            <person name="Na H."/>
            <person name="Ledsgaard L."/>
            <person name="Lin J."/>
            <person name="Lipzen A."/>
            <person name="Kuo A."/>
            <person name="Riley R."/>
            <person name="Mondo S."/>
            <person name="Labutti K."/>
            <person name="Haridas S."/>
            <person name="Pangalinan J."/>
            <person name="Salamov A.A."/>
            <person name="Simmons B.A."/>
            <person name="Magnuson J.K."/>
            <person name="Chen J."/>
            <person name="Drula E."/>
            <person name="Henrissat B."/>
            <person name="Wiebenga A."/>
            <person name="Lubbers R.J."/>
            <person name="Gomes A.C."/>
            <person name="Makela M.R."/>
            <person name="Stajich J."/>
            <person name="Grigoriev I.V."/>
            <person name="Mortensen U.H."/>
            <person name="De Vries R.P."/>
            <person name="Baker S.E."/>
            <person name="Andersen M.R."/>
        </authorList>
    </citation>
    <scope>NUCLEOTIDE SEQUENCE [LARGE SCALE GENOMIC DNA]</scope>
    <source>
        <strain evidence="5 6">CBS 123904</strain>
    </source>
</reference>
<dbReference type="InterPro" id="IPR017853">
    <property type="entry name" value="GH"/>
</dbReference>
<dbReference type="PROSITE" id="PS00659">
    <property type="entry name" value="GLYCOSYL_HYDROL_F5"/>
    <property type="match status" value="1"/>
</dbReference>
<evidence type="ECO:0000313" key="5">
    <source>
        <dbReference type="EMBL" id="KAL2826022.1"/>
    </source>
</evidence>